<comment type="subcellular location">
    <subcellularLocation>
        <location evidence="1">Cytoplasm</location>
    </subcellularLocation>
</comment>
<feature type="region of interest" description="Disordered" evidence="5">
    <location>
        <begin position="206"/>
        <end position="227"/>
    </location>
</feature>
<evidence type="ECO:0000256" key="3">
    <source>
        <dbReference type="ARBA" id="ARBA00022490"/>
    </source>
</evidence>
<dbReference type="GO" id="GO:0003729">
    <property type="term" value="F:mRNA binding"/>
    <property type="evidence" value="ECO:0007669"/>
    <property type="project" value="TreeGrafter"/>
</dbReference>
<dbReference type="PANTHER" id="PTHR16290">
    <property type="entry name" value="TRANSCRIPTION FACTOR SMIF DECAPPING ENZYME DCP1"/>
    <property type="match status" value="1"/>
</dbReference>
<dbReference type="GO" id="GO:0006397">
    <property type="term" value="P:mRNA processing"/>
    <property type="evidence" value="ECO:0007669"/>
    <property type="project" value="UniProtKB-KW"/>
</dbReference>
<comment type="caution">
    <text evidence="6">The sequence shown here is derived from an EMBL/GenBank/DDBJ whole genome shotgun (WGS) entry which is preliminary data.</text>
</comment>
<keyword evidence="3" id="KW-0963">Cytoplasm</keyword>
<feature type="compositionally biased region" description="Polar residues" evidence="5">
    <location>
        <begin position="339"/>
        <end position="349"/>
    </location>
</feature>
<dbReference type="AlphaFoldDB" id="A0AAW1PT98"/>
<evidence type="ECO:0000313" key="7">
    <source>
        <dbReference type="Proteomes" id="UP001489004"/>
    </source>
</evidence>
<evidence type="ECO:0000256" key="2">
    <source>
        <dbReference type="ARBA" id="ARBA00008778"/>
    </source>
</evidence>
<feature type="region of interest" description="Disordered" evidence="5">
    <location>
        <begin position="145"/>
        <end position="193"/>
    </location>
</feature>
<evidence type="ECO:0000313" key="6">
    <source>
        <dbReference type="EMBL" id="KAK9812955.1"/>
    </source>
</evidence>
<dbReference type="GO" id="GO:0008047">
    <property type="term" value="F:enzyme activator activity"/>
    <property type="evidence" value="ECO:0007669"/>
    <property type="project" value="InterPro"/>
</dbReference>
<dbReference type="Gene3D" id="2.30.29.30">
    <property type="entry name" value="Pleckstrin-homology domain (PH domain)/Phosphotyrosine-binding domain (PTB)"/>
    <property type="match status" value="1"/>
</dbReference>
<dbReference type="Proteomes" id="UP001489004">
    <property type="component" value="Unassembled WGS sequence"/>
</dbReference>
<accession>A0AAW1PT98</accession>
<dbReference type="PANTHER" id="PTHR16290:SF0">
    <property type="entry name" value="DECAPPING PROTEIN 1, ISOFORM A"/>
    <property type="match status" value="1"/>
</dbReference>
<proteinExistence type="inferred from homology"/>
<dbReference type="Pfam" id="PF06058">
    <property type="entry name" value="DCP1"/>
    <property type="match status" value="1"/>
</dbReference>
<evidence type="ECO:0000256" key="4">
    <source>
        <dbReference type="ARBA" id="ARBA00022664"/>
    </source>
</evidence>
<organism evidence="6 7">
    <name type="scientific">[Myrmecia] bisecta</name>
    <dbReference type="NCBI Taxonomy" id="41462"/>
    <lineage>
        <taxon>Eukaryota</taxon>
        <taxon>Viridiplantae</taxon>
        <taxon>Chlorophyta</taxon>
        <taxon>core chlorophytes</taxon>
        <taxon>Trebouxiophyceae</taxon>
        <taxon>Trebouxiales</taxon>
        <taxon>Trebouxiaceae</taxon>
        <taxon>Myrmecia</taxon>
    </lineage>
</organism>
<dbReference type="GO" id="GO:0031087">
    <property type="term" value="P:deadenylation-independent decapping of nuclear-transcribed mRNA"/>
    <property type="evidence" value="ECO:0007669"/>
    <property type="project" value="TreeGrafter"/>
</dbReference>
<reference evidence="6 7" key="1">
    <citation type="journal article" date="2024" name="Nat. Commun.">
        <title>Phylogenomics reveals the evolutionary origins of lichenization in chlorophyte algae.</title>
        <authorList>
            <person name="Puginier C."/>
            <person name="Libourel C."/>
            <person name="Otte J."/>
            <person name="Skaloud P."/>
            <person name="Haon M."/>
            <person name="Grisel S."/>
            <person name="Petersen M."/>
            <person name="Berrin J.G."/>
            <person name="Delaux P.M."/>
            <person name="Dal Grande F."/>
            <person name="Keller J."/>
        </authorList>
    </citation>
    <scope>NUCLEOTIDE SEQUENCE [LARGE SCALE GENOMIC DNA]</scope>
    <source>
        <strain evidence="6 7">SAG 2043</strain>
    </source>
</reference>
<feature type="region of interest" description="Disordered" evidence="5">
    <location>
        <begin position="256"/>
        <end position="362"/>
    </location>
</feature>
<dbReference type="EMBL" id="JALJOR010000008">
    <property type="protein sequence ID" value="KAK9812955.1"/>
    <property type="molecule type" value="Genomic_DNA"/>
</dbReference>
<dbReference type="InterPro" id="IPR011993">
    <property type="entry name" value="PH-like_dom_sf"/>
</dbReference>
<evidence type="ECO:0000256" key="5">
    <source>
        <dbReference type="SAM" id="MobiDB-lite"/>
    </source>
</evidence>
<keyword evidence="4" id="KW-0507">mRNA processing</keyword>
<dbReference type="GO" id="GO:0000290">
    <property type="term" value="P:deadenylation-dependent decapping of nuclear-transcribed mRNA"/>
    <property type="evidence" value="ECO:0007669"/>
    <property type="project" value="InterPro"/>
</dbReference>
<name>A0AAW1PT98_9CHLO</name>
<gene>
    <name evidence="6" type="ORF">WJX72_006381</name>
</gene>
<evidence type="ECO:0000256" key="1">
    <source>
        <dbReference type="ARBA" id="ARBA00004496"/>
    </source>
</evidence>
<dbReference type="GO" id="GO:0000932">
    <property type="term" value="C:P-body"/>
    <property type="evidence" value="ECO:0007669"/>
    <property type="project" value="TreeGrafter"/>
</dbReference>
<dbReference type="InterPro" id="IPR010334">
    <property type="entry name" value="Dcp1"/>
</dbReference>
<comment type="similarity">
    <text evidence="2">Belongs to the DCP1 family.</text>
</comment>
<dbReference type="SUPFAM" id="SSF50729">
    <property type="entry name" value="PH domain-like"/>
    <property type="match status" value="1"/>
</dbReference>
<keyword evidence="7" id="KW-1185">Reference proteome</keyword>
<protein>
    <submittedName>
        <fullName evidence="6">Uncharacterized protein</fullName>
    </submittedName>
</protein>
<dbReference type="CDD" id="cd13182">
    <property type="entry name" value="EVH1-like_Dcp1"/>
    <property type="match status" value="1"/>
</dbReference>
<sequence length="392" mass="41795">MNKQQAEQLNLVVLKRVDPDTEEVLASAGHVALYDFNEQESAWARKDVEGSLFLLKRKSQPRFQFIILNKKSQDNYVEDVLGGFQFEQSKPYLLYRNKKNEVVGIWFYDAAECDKFDMLLQRITSAFAQTPALHQLPTDVQVTATRDGRPQTDQQATPSAGRESGPAHLPTSQPHHPPFPDAGPPDASAGSADVDPLTRLFASMRTGAAAASTPPPATGSQRSQPSTAHMPFAAPLAEAGPPSAEPTLPVRASLDMPSSAHISPVRPAGQAQQPGTAPPVGLLTPSFFQKKASGQLPGAAPSTPGVAPAAVDPTRQDSNALKTLLARAAGNQAGPALPSQGQPSGSQAAGSPARQVDAAERDRMRQALTRLVQSDRFVDLIVSELKSSNLLR</sequence>